<gene>
    <name evidence="2" type="ORF">G5C65_22560</name>
</gene>
<feature type="domain" description="HTH cro/C1-type" evidence="1">
    <location>
        <begin position="7"/>
        <end position="61"/>
    </location>
</feature>
<dbReference type="EMBL" id="JAAKZZ010000262">
    <property type="protein sequence ID" value="NGO71092.1"/>
    <property type="molecule type" value="Genomic_DNA"/>
</dbReference>
<dbReference type="AlphaFoldDB" id="A0A6G4X1T6"/>
<reference evidence="2 3" key="1">
    <citation type="submission" date="2020-02" db="EMBL/GenBank/DDBJ databases">
        <title>Whole-genome analyses of novel actinobacteria.</title>
        <authorList>
            <person name="Sahin N."/>
            <person name="Tatar D."/>
        </authorList>
    </citation>
    <scope>NUCLEOTIDE SEQUENCE [LARGE SCALE GENOMIC DNA]</scope>
    <source>
        <strain evidence="2 3">SB3404</strain>
    </source>
</reference>
<sequence length="277" mass="31879">MVLAKRLRERRERAGVSQEEAAEALDVSFATVWRMEGAKTSLRTLYLRSLLRHYGADEEEVEEFVQLAKKAEEPGWWNAFREALPEWFGVYLSLESEARLIAAYEPHYVSGLLQTPAYARATLRVGFPHESEAQLDRRVELRMRRQRILERTAPPTLWLVMDETALRRVIGGPEVMRAQIDALLHAMQYEHIALSVLPFGAGAHPGTGGHYSYLRFAEPEIPDTVYLESLSSAQYFQERDDIEPYLNAHTVMAAMASETVPDLRQWLHDLRKEYEYA</sequence>
<name>A0A6G4X1T6_9ACTN</name>
<dbReference type="Gene3D" id="1.10.260.40">
    <property type="entry name" value="lambda repressor-like DNA-binding domains"/>
    <property type="match status" value="1"/>
</dbReference>
<dbReference type="Pfam" id="PF13560">
    <property type="entry name" value="HTH_31"/>
    <property type="match status" value="1"/>
</dbReference>
<keyword evidence="3" id="KW-1185">Reference proteome</keyword>
<dbReference type="RefSeq" id="WP_165300737.1">
    <property type="nucleotide sequence ID" value="NZ_JAAKZZ010000262.1"/>
</dbReference>
<dbReference type="InterPro" id="IPR010982">
    <property type="entry name" value="Lambda_DNA-bd_dom_sf"/>
</dbReference>
<dbReference type="CDD" id="cd00093">
    <property type="entry name" value="HTH_XRE"/>
    <property type="match status" value="1"/>
</dbReference>
<proteinExistence type="predicted"/>
<accession>A0A6G4X1T6</accession>
<comment type="caution">
    <text evidence="2">The sequence shown here is derived from an EMBL/GenBank/DDBJ whole genome shotgun (WGS) entry which is preliminary data.</text>
</comment>
<protein>
    <submittedName>
        <fullName evidence="2">Helix-turn-helix domain-containing protein</fullName>
    </submittedName>
</protein>
<evidence type="ECO:0000313" key="3">
    <source>
        <dbReference type="Proteomes" id="UP000477722"/>
    </source>
</evidence>
<dbReference type="Pfam" id="PF19054">
    <property type="entry name" value="DUF5753"/>
    <property type="match status" value="1"/>
</dbReference>
<dbReference type="Proteomes" id="UP000477722">
    <property type="component" value="Unassembled WGS sequence"/>
</dbReference>
<dbReference type="PROSITE" id="PS50943">
    <property type="entry name" value="HTH_CROC1"/>
    <property type="match status" value="1"/>
</dbReference>
<dbReference type="InterPro" id="IPR001387">
    <property type="entry name" value="Cro/C1-type_HTH"/>
</dbReference>
<dbReference type="GO" id="GO:0003677">
    <property type="term" value="F:DNA binding"/>
    <property type="evidence" value="ECO:0007669"/>
    <property type="project" value="InterPro"/>
</dbReference>
<dbReference type="SUPFAM" id="SSF47413">
    <property type="entry name" value="lambda repressor-like DNA-binding domains"/>
    <property type="match status" value="1"/>
</dbReference>
<organism evidence="2 3">
    <name type="scientific">Streptomyces boncukensis</name>
    <dbReference type="NCBI Taxonomy" id="2711219"/>
    <lineage>
        <taxon>Bacteria</taxon>
        <taxon>Bacillati</taxon>
        <taxon>Actinomycetota</taxon>
        <taxon>Actinomycetes</taxon>
        <taxon>Kitasatosporales</taxon>
        <taxon>Streptomycetaceae</taxon>
        <taxon>Streptomyces</taxon>
    </lineage>
</organism>
<evidence type="ECO:0000259" key="1">
    <source>
        <dbReference type="PROSITE" id="PS50943"/>
    </source>
</evidence>
<evidence type="ECO:0000313" key="2">
    <source>
        <dbReference type="EMBL" id="NGO71092.1"/>
    </source>
</evidence>
<dbReference type="SMART" id="SM00530">
    <property type="entry name" value="HTH_XRE"/>
    <property type="match status" value="1"/>
</dbReference>
<dbReference type="InterPro" id="IPR043917">
    <property type="entry name" value="DUF5753"/>
</dbReference>